<keyword evidence="8" id="KW-0732">Signal</keyword>
<evidence type="ECO:0000256" key="7">
    <source>
        <dbReference type="SAM" id="Phobius"/>
    </source>
</evidence>
<dbReference type="PANTHER" id="PTHR10342">
    <property type="entry name" value="ARYLSULFATASE"/>
    <property type="match status" value="1"/>
</dbReference>
<dbReference type="Gene3D" id="3.40.720.10">
    <property type="entry name" value="Alkaline Phosphatase, subunit A"/>
    <property type="match status" value="1"/>
</dbReference>
<dbReference type="CDD" id="cd16029">
    <property type="entry name" value="4-S"/>
    <property type="match status" value="1"/>
</dbReference>
<dbReference type="PROSITE" id="PS00523">
    <property type="entry name" value="SULFATASE_1"/>
    <property type="match status" value="1"/>
</dbReference>
<name>A0ABP1QTB1_9HEXA</name>
<dbReference type="Gene3D" id="3.30.1120.10">
    <property type="match status" value="1"/>
</dbReference>
<keyword evidence="6" id="KW-0325">Glycoprotein</keyword>
<dbReference type="PANTHER" id="PTHR10342:SF273">
    <property type="entry name" value="RE14504P"/>
    <property type="match status" value="1"/>
</dbReference>
<evidence type="ECO:0000313" key="10">
    <source>
        <dbReference type="EMBL" id="CAL8111198.1"/>
    </source>
</evidence>
<evidence type="ECO:0000313" key="11">
    <source>
        <dbReference type="Proteomes" id="UP001642540"/>
    </source>
</evidence>
<comment type="similarity">
    <text evidence="2">Belongs to the sulfatase family.</text>
</comment>
<feature type="chain" id="PRO_5045432902" description="Sulfatase N-terminal domain-containing protein" evidence="8">
    <location>
        <begin position="24"/>
        <end position="610"/>
    </location>
</feature>
<dbReference type="SUPFAM" id="SSF53649">
    <property type="entry name" value="Alkaline phosphatase-like"/>
    <property type="match status" value="1"/>
</dbReference>
<dbReference type="EMBL" id="CAXLJM020000046">
    <property type="protein sequence ID" value="CAL8111198.1"/>
    <property type="molecule type" value="Genomic_DNA"/>
</dbReference>
<comment type="cofactor">
    <cofactor evidence="1">
        <name>Ca(2+)</name>
        <dbReference type="ChEBI" id="CHEBI:29108"/>
    </cofactor>
</comment>
<dbReference type="Proteomes" id="UP001642540">
    <property type="component" value="Unassembled WGS sequence"/>
</dbReference>
<dbReference type="Pfam" id="PF00884">
    <property type="entry name" value="Sulfatase"/>
    <property type="match status" value="1"/>
</dbReference>
<keyword evidence="3" id="KW-0479">Metal-binding</keyword>
<dbReference type="InterPro" id="IPR024607">
    <property type="entry name" value="Sulfatase_CS"/>
</dbReference>
<dbReference type="InterPro" id="IPR047115">
    <property type="entry name" value="ARSB"/>
</dbReference>
<protein>
    <recommendedName>
        <fullName evidence="9">Sulfatase N-terminal domain-containing protein</fullName>
    </recommendedName>
</protein>
<organism evidence="10 11">
    <name type="scientific">Orchesella dallaii</name>
    <dbReference type="NCBI Taxonomy" id="48710"/>
    <lineage>
        <taxon>Eukaryota</taxon>
        <taxon>Metazoa</taxon>
        <taxon>Ecdysozoa</taxon>
        <taxon>Arthropoda</taxon>
        <taxon>Hexapoda</taxon>
        <taxon>Collembola</taxon>
        <taxon>Entomobryomorpha</taxon>
        <taxon>Entomobryoidea</taxon>
        <taxon>Orchesellidae</taxon>
        <taxon>Orchesellinae</taxon>
        <taxon>Orchesella</taxon>
    </lineage>
</organism>
<evidence type="ECO:0000259" key="9">
    <source>
        <dbReference type="Pfam" id="PF00884"/>
    </source>
</evidence>
<evidence type="ECO:0000256" key="6">
    <source>
        <dbReference type="ARBA" id="ARBA00023180"/>
    </source>
</evidence>
<evidence type="ECO:0000256" key="4">
    <source>
        <dbReference type="ARBA" id="ARBA00022801"/>
    </source>
</evidence>
<dbReference type="PROSITE" id="PS00149">
    <property type="entry name" value="SULFATASE_2"/>
    <property type="match status" value="1"/>
</dbReference>
<sequence>MEVYVIFTAILLLFIDEQPQVSGHDPYHHHDHYSMNHDHTSHRIDDTQPNIIFIMADDAGWNDFSFHGSAQIPTPNIDALALNGMILNNYYVSPLCTPTRGAIMTGKHPIHLGLQHYVIRGGTSGGLPLSEKLLPQYLKQLGYATHMIGKWHLGHSRKEFLPTERGFDSHFGYWLGKQDYYSHILMDGKDRDGNWCWGYDFRSNRTVARDFFGQYSTDVLTNEAVYLIESHPEDVPLFLMFNHMAPHSANFYDPLQAPAENIRKFSNSIADEHRRIYAAMVDKVDESVGLVVEALAKRGLLANSIIIFKSDNGGAPDGYDLNYGSNWPLRGVKNTLWEGGTRVASCIWSPLIQNRVSRDLMHAQDWLPTLYEAAGGEVSDLNGIDGVSLWKTLTLGSPSPRTSMLYNIDGPYNNSAIRDGPWKLIQGKSPTYDLGAGEWDYWHGQSGEENGNSSKLIPQITSSKAGKALIKSGFRLNASSMAQMQMDAKVLCNRHQDDVIPCVPAQAPCLFHVDDDPCELWNVADKEQETVKRLLNMITELNKTALPPMSRLRHSEAFPRNWGNVWTTWEDDFDARIAEEMSSNSKIITNNVMLLYAMIVLVLVFCRMYV</sequence>
<feature type="transmembrane region" description="Helical" evidence="7">
    <location>
        <begin position="592"/>
        <end position="609"/>
    </location>
</feature>
<comment type="caution">
    <text evidence="10">The sequence shown here is derived from an EMBL/GenBank/DDBJ whole genome shotgun (WGS) entry which is preliminary data.</text>
</comment>
<keyword evidence="7" id="KW-1133">Transmembrane helix</keyword>
<feature type="signal peptide" evidence="8">
    <location>
        <begin position="1"/>
        <end position="23"/>
    </location>
</feature>
<dbReference type="InterPro" id="IPR000917">
    <property type="entry name" value="Sulfatase_N"/>
</dbReference>
<keyword evidence="5" id="KW-0106">Calcium</keyword>
<proteinExistence type="inferred from homology"/>
<evidence type="ECO:0000256" key="5">
    <source>
        <dbReference type="ARBA" id="ARBA00022837"/>
    </source>
</evidence>
<keyword evidence="7" id="KW-0472">Membrane</keyword>
<keyword evidence="4" id="KW-0378">Hydrolase</keyword>
<evidence type="ECO:0000256" key="8">
    <source>
        <dbReference type="SAM" id="SignalP"/>
    </source>
</evidence>
<reference evidence="10 11" key="1">
    <citation type="submission" date="2024-08" db="EMBL/GenBank/DDBJ databases">
        <authorList>
            <person name="Cucini C."/>
            <person name="Frati F."/>
        </authorList>
    </citation>
    <scope>NUCLEOTIDE SEQUENCE [LARGE SCALE GENOMIC DNA]</scope>
</reference>
<gene>
    <name evidence="10" type="ORF">ODALV1_LOCUS14821</name>
</gene>
<keyword evidence="7" id="KW-0812">Transmembrane</keyword>
<evidence type="ECO:0000256" key="2">
    <source>
        <dbReference type="ARBA" id="ARBA00008779"/>
    </source>
</evidence>
<accession>A0ABP1QTB1</accession>
<evidence type="ECO:0000256" key="1">
    <source>
        <dbReference type="ARBA" id="ARBA00001913"/>
    </source>
</evidence>
<keyword evidence="11" id="KW-1185">Reference proteome</keyword>
<evidence type="ECO:0000256" key="3">
    <source>
        <dbReference type="ARBA" id="ARBA00022723"/>
    </source>
</evidence>
<feature type="domain" description="Sulfatase N-terminal" evidence="9">
    <location>
        <begin position="49"/>
        <end position="375"/>
    </location>
</feature>
<dbReference type="InterPro" id="IPR017850">
    <property type="entry name" value="Alkaline_phosphatase_core_sf"/>
</dbReference>